<evidence type="ECO:0000313" key="3">
    <source>
        <dbReference type="Proteomes" id="UP000253495"/>
    </source>
</evidence>
<gene>
    <name evidence="2" type="ORF">DFQ14_10246</name>
</gene>
<accession>A0A368VV27</accession>
<dbReference type="Gene3D" id="3.40.50.1820">
    <property type="entry name" value="alpha/beta hydrolase"/>
    <property type="match status" value="1"/>
</dbReference>
<keyword evidence="3" id="KW-1185">Reference proteome</keyword>
<proteinExistence type="predicted"/>
<organism evidence="2 3">
    <name type="scientific">Halopolyspora algeriensis</name>
    <dbReference type="NCBI Taxonomy" id="1500506"/>
    <lineage>
        <taxon>Bacteria</taxon>
        <taxon>Bacillati</taxon>
        <taxon>Actinomycetota</taxon>
        <taxon>Actinomycetes</taxon>
        <taxon>Actinomycetes incertae sedis</taxon>
        <taxon>Halopolyspora</taxon>
    </lineage>
</organism>
<dbReference type="Proteomes" id="UP000253495">
    <property type="component" value="Unassembled WGS sequence"/>
</dbReference>
<name>A0A368VV27_9ACTN</name>
<evidence type="ECO:0000313" key="2">
    <source>
        <dbReference type="EMBL" id="RCW45745.1"/>
    </source>
</evidence>
<protein>
    <submittedName>
        <fullName evidence="2">Carboxymethylenebutenolidase</fullName>
    </submittedName>
</protein>
<dbReference type="OrthoDB" id="5902829at2"/>
<evidence type="ECO:0000259" key="1">
    <source>
        <dbReference type="Pfam" id="PF01738"/>
    </source>
</evidence>
<dbReference type="PANTHER" id="PTHR46623:SF6">
    <property type="entry name" value="ALPHA_BETA-HYDROLASES SUPERFAMILY PROTEIN"/>
    <property type="match status" value="1"/>
</dbReference>
<dbReference type="Pfam" id="PF01738">
    <property type="entry name" value="DLH"/>
    <property type="match status" value="1"/>
</dbReference>
<reference evidence="2 3" key="1">
    <citation type="submission" date="2018-07" db="EMBL/GenBank/DDBJ databases">
        <title>Genomic Encyclopedia of Type Strains, Phase III (KMG-III): the genomes of soil and plant-associated and newly described type strains.</title>
        <authorList>
            <person name="Whitman W."/>
        </authorList>
    </citation>
    <scope>NUCLEOTIDE SEQUENCE [LARGE SCALE GENOMIC DNA]</scope>
    <source>
        <strain evidence="2 3">CECT 8575</strain>
    </source>
</reference>
<dbReference type="EMBL" id="QPJC01000002">
    <property type="protein sequence ID" value="RCW45745.1"/>
    <property type="molecule type" value="Genomic_DNA"/>
</dbReference>
<dbReference type="InterPro" id="IPR002925">
    <property type="entry name" value="Dienelactn_hydro"/>
</dbReference>
<dbReference type="GO" id="GO:0016787">
    <property type="term" value="F:hydrolase activity"/>
    <property type="evidence" value="ECO:0007669"/>
    <property type="project" value="InterPro"/>
</dbReference>
<comment type="caution">
    <text evidence="2">The sequence shown here is derived from an EMBL/GenBank/DDBJ whole genome shotgun (WGS) entry which is preliminary data.</text>
</comment>
<dbReference type="SUPFAM" id="SSF53474">
    <property type="entry name" value="alpha/beta-Hydrolases"/>
    <property type="match status" value="1"/>
</dbReference>
<dbReference type="RefSeq" id="WP_114451632.1">
    <property type="nucleotide sequence ID" value="NZ_QPJC01000002.1"/>
</dbReference>
<dbReference type="InterPro" id="IPR029058">
    <property type="entry name" value="AB_hydrolase_fold"/>
</dbReference>
<dbReference type="InterPro" id="IPR051049">
    <property type="entry name" value="Dienelactone_hydrolase-like"/>
</dbReference>
<feature type="domain" description="Dienelactone hydrolase" evidence="1">
    <location>
        <begin position="34"/>
        <end position="250"/>
    </location>
</feature>
<dbReference type="AlphaFoldDB" id="A0A368VV27"/>
<sequence>MCHRHDTPPYDLGMPSQQVHIPLDSGEALPSTCYTPLDGSGPGIVLITDIYGPTPFYQAIADRLAGDGYVVLLVDYFFRQGGLTEDTRDEAFARHSRLSERSALHDLDTALDWLSRQPETTGTRLGTLGFCLGGTLALDLAARRDDLETACYYAFPFGVSNPNPDPVPRPIDLTDHITGNVLAFWGDSDYIGTDQMHQFRDTMRASGASYDHTIYPGVGHGFLRGLLNDGPDSAAALDSWEATTRFFATHVK</sequence>
<dbReference type="PANTHER" id="PTHR46623">
    <property type="entry name" value="CARBOXYMETHYLENEBUTENOLIDASE-RELATED"/>
    <property type="match status" value="1"/>
</dbReference>